<dbReference type="EMBL" id="CAJVPI010000225">
    <property type="protein sequence ID" value="CAG8503965.1"/>
    <property type="molecule type" value="Genomic_DNA"/>
</dbReference>
<proteinExistence type="predicted"/>
<feature type="coiled-coil region" evidence="1">
    <location>
        <begin position="34"/>
        <end position="89"/>
    </location>
</feature>
<evidence type="ECO:0000256" key="1">
    <source>
        <dbReference type="SAM" id="Coils"/>
    </source>
</evidence>
<reference evidence="2" key="1">
    <citation type="submission" date="2021-06" db="EMBL/GenBank/DDBJ databases">
        <authorList>
            <person name="Kallberg Y."/>
            <person name="Tangrot J."/>
            <person name="Rosling A."/>
        </authorList>
    </citation>
    <scope>NUCLEOTIDE SEQUENCE</scope>
    <source>
        <strain evidence="2">BR232B</strain>
    </source>
</reference>
<name>A0A9N9F1Q1_9GLOM</name>
<sequence length="129" mass="15316">MKEREGEFENKQSDIELVLHVGCTRTYCENETKRSELAEALKQVQNKFQKLIGEKNQALRDLKAMQNQNTELIRQIKQMEERIAELEKEQTWDILVHEDASKEESDLLLEIEEVKITKEDLDEYLNSYK</sequence>
<keyword evidence="3" id="KW-1185">Reference proteome</keyword>
<evidence type="ECO:0000313" key="3">
    <source>
        <dbReference type="Proteomes" id="UP000789739"/>
    </source>
</evidence>
<organism evidence="2 3">
    <name type="scientific">Paraglomus brasilianum</name>
    <dbReference type="NCBI Taxonomy" id="144538"/>
    <lineage>
        <taxon>Eukaryota</taxon>
        <taxon>Fungi</taxon>
        <taxon>Fungi incertae sedis</taxon>
        <taxon>Mucoromycota</taxon>
        <taxon>Glomeromycotina</taxon>
        <taxon>Glomeromycetes</taxon>
        <taxon>Paraglomerales</taxon>
        <taxon>Paraglomeraceae</taxon>
        <taxon>Paraglomus</taxon>
    </lineage>
</organism>
<evidence type="ECO:0000313" key="2">
    <source>
        <dbReference type="EMBL" id="CAG8503965.1"/>
    </source>
</evidence>
<gene>
    <name evidence="2" type="ORF">PBRASI_LOCUS2756</name>
</gene>
<dbReference type="OrthoDB" id="10463342at2759"/>
<accession>A0A9N9F1Q1</accession>
<comment type="caution">
    <text evidence="2">The sequence shown here is derived from an EMBL/GenBank/DDBJ whole genome shotgun (WGS) entry which is preliminary data.</text>
</comment>
<dbReference type="AlphaFoldDB" id="A0A9N9F1Q1"/>
<dbReference type="Proteomes" id="UP000789739">
    <property type="component" value="Unassembled WGS sequence"/>
</dbReference>
<protein>
    <submittedName>
        <fullName evidence="2">10120_t:CDS:1</fullName>
    </submittedName>
</protein>
<keyword evidence="1" id="KW-0175">Coiled coil</keyword>